<feature type="compositionally biased region" description="Low complexity" evidence="4">
    <location>
        <begin position="185"/>
        <end position="197"/>
    </location>
</feature>
<sequence length="674" mass="69756">MDTAQHSPRVPHACRAGAAVDVALAAPLALAPAHSGSTARIPKSPATQPRPTHLSTTTTRLLPFLLDRATLDLPRTHLPLWQSDFVAPSRQLILWAISSSSLSAGEHSLVSSSVLLCLATSFQLIDSTKLASPSSLAAHTTPSSSSAIPSSSRLPDSTSSAKKRKMDDAHDDEDNDDEEDDLDESSSASNSPSKAANTGGRRKASDEERKARLEARQARNRLSAQYSRERKKAYMEQLEGSLNALKTENTLLRQQRDQDQLVRQSLESKLKEAQIRVHTLETILRTVAPSLVPLLMSSSSSSSVSLPSASLANATSSTLSTAPQLAAESSVDLASALLQNAGLASRDVPLSVPIAAPASTTSSTLSPGTPAQQSSNEDFDGVAGNGAAVPKVGSNVDANGSSIVAQGYPLANQISVPAAEQPSSIAADSRSALCEPAAEAKASGAAVEAEAILSHFIDLDAKFANSDAAAAAQDQGASAPATSTPFVPVGEVHAAAAAGGALRSAEAPAGGLEGLSTVFAGAHDASKATDISHGDTFKFNTITLAPTHVDGSKEQDAQQRFALLNSALLPSERSVWELATDAMLEDIYGKAQDTEADSADTSLAATDASSHSEGSVGSSPFDLVDLDIEIEEPMQLHIQDDSASLDASSMLATGHHVKAEAGMDWPGLLASLVA</sequence>
<dbReference type="SMART" id="SM00338">
    <property type="entry name" value="BRLZ"/>
    <property type="match status" value="1"/>
</dbReference>
<feature type="compositionally biased region" description="Low complexity" evidence="4">
    <location>
        <begin position="599"/>
        <end position="619"/>
    </location>
</feature>
<evidence type="ECO:0000256" key="1">
    <source>
        <dbReference type="ARBA" id="ARBA00004123"/>
    </source>
</evidence>
<evidence type="ECO:0000313" key="7">
    <source>
        <dbReference type="Proteomes" id="UP000019462"/>
    </source>
</evidence>
<dbReference type="GO" id="GO:0005634">
    <property type="term" value="C:nucleus"/>
    <property type="evidence" value="ECO:0007669"/>
    <property type="project" value="UniProtKB-SubCell"/>
</dbReference>
<name>W3VM30_MOEAP</name>
<dbReference type="Pfam" id="PF00170">
    <property type="entry name" value="bZIP_1"/>
    <property type="match status" value="1"/>
</dbReference>
<feature type="compositionally biased region" description="Basic and acidic residues" evidence="4">
    <location>
        <begin position="203"/>
        <end position="217"/>
    </location>
</feature>
<evidence type="ECO:0000259" key="5">
    <source>
        <dbReference type="PROSITE" id="PS50217"/>
    </source>
</evidence>
<dbReference type="GO" id="GO:0003677">
    <property type="term" value="F:DNA binding"/>
    <property type="evidence" value="ECO:0007669"/>
    <property type="project" value="UniProtKB-KW"/>
</dbReference>
<organism evidence="6 7">
    <name type="scientific">Moesziomyces aphidis</name>
    <name type="common">Pseudozyma aphidis</name>
    <dbReference type="NCBI Taxonomy" id="84754"/>
    <lineage>
        <taxon>Eukaryota</taxon>
        <taxon>Fungi</taxon>
        <taxon>Dikarya</taxon>
        <taxon>Basidiomycota</taxon>
        <taxon>Ustilaginomycotina</taxon>
        <taxon>Ustilaginomycetes</taxon>
        <taxon>Ustilaginales</taxon>
        <taxon>Ustilaginaceae</taxon>
        <taxon>Moesziomyces</taxon>
    </lineage>
</organism>
<feature type="region of interest" description="Disordered" evidence="4">
    <location>
        <begin position="598"/>
        <end position="620"/>
    </location>
</feature>
<dbReference type="PANTHER" id="PTHR22952">
    <property type="entry name" value="CAMP-RESPONSE ELEMENT BINDING PROTEIN-RELATED"/>
    <property type="match status" value="1"/>
</dbReference>
<dbReference type="EMBL" id="AWNI01000013">
    <property type="protein sequence ID" value="ETS61847.1"/>
    <property type="molecule type" value="Genomic_DNA"/>
</dbReference>
<dbReference type="GO" id="GO:0045893">
    <property type="term" value="P:positive regulation of DNA-templated transcription"/>
    <property type="evidence" value="ECO:0007669"/>
    <property type="project" value="InterPro"/>
</dbReference>
<dbReference type="CDD" id="cd14686">
    <property type="entry name" value="bZIP"/>
    <property type="match status" value="1"/>
</dbReference>
<feature type="compositionally biased region" description="Low complexity" evidence="4">
    <location>
        <begin position="358"/>
        <end position="371"/>
    </location>
</feature>
<evidence type="ECO:0000313" key="6">
    <source>
        <dbReference type="EMBL" id="ETS61847.1"/>
    </source>
</evidence>
<dbReference type="InterPro" id="IPR046347">
    <property type="entry name" value="bZIP_sf"/>
</dbReference>
<comment type="caution">
    <text evidence="6">The sequence shown here is derived from an EMBL/GenBank/DDBJ whole genome shotgun (WGS) entry which is preliminary data.</text>
</comment>
<reference evidence="6 7" key="1">
    <citation type="journal article" date="2014" name="Genome Announc.">
        <title>Genome sequence of the basidiomycetous fungus Pseudozyma aphidis DSM70725, an efficient producer of biosurfactant mannosylerythritol lipids.</title>
        <authorList>
            <person name="Lorenz S."/>
            <person name="Guenther M."/>
            <person name="Grumaz C."/>
            <person name="Rupp S."/>
            <person name="Zibek S."/>
            <person name="Sohn K."/>
        </authorList>
    </citation>
    <scope>NUCLEOTIDE SEQUENCE [LARGE SCALE GENOMIC DNA]</scope>
    <source>
        <strain evidence="7">ATCC 32657 / CBS 517.83 / DSM 70725 / JCM 10318 / NBRC 10182 / NRRL Y-7954 / St-0401</strain>
    </source>
</reference>
<keyword evidence="3" id="KW-0539">Nucleus</keyword>
<protein>
    <recommendedName>
        <fullName evidence="5">BZIP domain-containing protein</fullName>
    </recommendedName>
</protein>
<dbReference type="Proteomes" id="UP000019462">
    <property type="component" value="Unassembled WGS sequence"/>
</dbReference>
<dbReference type="Gene3D" id="1.20.5.170">
    <property type="match status" value="1"/>
</dbReference>
<keyword evidence="7" id="KW-1185">Reference proteome</keyword>
<comment type="subcellular location">
    <subcellularLocation>
        <location evidence="1">Nucleus</location>
    </subcellularLocation>
</comment>
<evidence type="ECO:0000256" key="4">
    <source>
        <dbReference type="SAM" id="MobiDB-lite"/>
    </source>
</evidence>
<feature type="region of interest" description="Disordered" evidence="4">
    <location>
        <begin position="35"/>
        <end position="54"/>
    </location>
</feature>
<feature type="compositionally biased region" description="Polar residues" evidence="4">
    <location>
        <begin position="45"/>
        <end position="54"/>
    </location>
</feature>
<accession>W3VM30</accession>
<dbReference type="SUPFAM" id="SSF57959">
    <property type="entry name" value="Leucine zipper domain"/>
    <property type="match status" value="1"/>
</dbReference>
<feature type="domain" description="BZIP" evidence="5">
    <location>
        <begin position="210"/>
        <end position="273"/>
    </location>
</feature>
<proteinExistence type="predicted"/>
<dbReference type="InterPro" id="IPR004827">
    <property type="entry name" value="bZIP"/>
</dbReference>
<dbReference type="PROSITE" id="PS50217">
    <property type="entry name" value="BZIP"/>
    <property type="match status" value="1"/>
</dbReference>
<dbReference type="OrthoDB" id="295274at2759"/>
<keyword evidence="2" id="KW-0238">DNA-binding</keyword>
<dbReference type="HOGENOM" id="CLU_026313_0_0_1"/>
<evidence type="ECO:0000256" key="3">
    <source>
        <dbReference type="ARBA" id="ARBA00023242"/>
    </source>
</evidence>
<feature type="region of interest" description="Disordered" evidence="4">
    <location>
        <begin position="358"/>
        <end position="386"/>
    </location>
</feature>
<evidence type="ECO:0000256" key="2">
    <source>
        <dbReference type="ARBA" id="ARBA00023125"/>
    </source>
</evidence>
<dbReference type="InterPro" id="IPR043452">
    <property type="entry name" value="BZIP46-like"/>
</dbReference>
<feature type="compositionally biased region" description="Acidic residues" evidence="4">
    <location>
        <begin position="169"/>
        <end position="184"/>
    </location>
</feature>
<dbReference type="GO" id="GO:0003700">
    <property type="term" value="F:DNA-binding transcription factor activity"/>
    <property type="evidence" value="ECO:0007669"/>
    <property type="project" value="InterPro"/>
</dbReference>
<dbReference type="AlphaFoldDB" id="W3VM30"/>
<feature type="region of interest" description="Disordered" evidence="4">
    <location>
        <begin position="134"/>
        <end position="230"/>
    </location>
</feature>
<feature type="compositionally biased region" description="Low complexity" evidence="4">
    <location>
        <begin position="134"/>
        <end position="160"/>
    </location>
</feature>
<gene>
    <name evidence="6" type="ORF">PaG_03951</name>
</gene>